<evidence type="ECO:0000256" key="11">
    <source>
        <dbReference type="ARBA" id="ARBA00023242"/>
    </source>
</evidence>
<keyword evidence="6" id="KW-0227">DNA damage</keyword>
<keyword evidence="4" id="KW-0158">Chromosome</keyword>
<protein>
    <recommendedName>
        <fullName evidence="15">Structural maintenance of chromosomes protein 6</fullName>
    </recommendedName>
</protein>
<evidence type="ECO:0000256" key="8">
    <source>
        <dbReference type="ARBA" id="ARBA00023054"/>
    </source>
</evidence>
<dbReference type="PANTHER" id="PTHR19306:SF6">
    <property type="entry name" value="STRUCTURAL MAINTENANCE OF CHROMOSOMES PROTEIN 6"/>
    <property type="match status" value="1"/>
</dbReference>
<dbReference type="Proteomes" id="UP000807306">
    <property type="component" value="Unassembled WGS sequence"/>
</dbReference>
<dbReference type="GO" id="GO:0005634">
    <property type="term" value="C:nucleus"/>
    <property type="evidence" value="ECO:0007669"/>
    <property type="project" value="UniProtKB-SubCell"/>
</dbReference>
<keyword evidence="9" id="KW-0233">DNA recombination</keyword>
<feature type="coiled-coil region" evidence="12">
    <location>
        <begin position="251"/>
        <end position="421"/>
    </location>
</feature>
<dbReference type="AlphaFoldDB" id="A0A9P6JJX4"/>
<evidence type="ECO:0008006" key="15">
    <source>
        <dbReference type="Google" id="ProtNLM"/>
    </source>
</evidence>
<dbReference type="GO" id="GO:0003697">
    <property type="term" value="F:single-stranded DNA binding"/>
    <property type="evidence" value="ECO:0007669"/>
    <property type="project" value="TreeGrafter"/>
</dbReference>
<evidence type="ECO:0000256" key="3">
    <source>
        <dbReference type="ARBA" id="ARBA00006793"/>
    </source>
</evidence>
<keyword evidence="5" id="KW-0547">Nucleotide-binding</keyword>
<evidence type="ECO:0000256" key="12">
    <source>
        <dbReference type="SAM" id="Coils"/>
    </source>
</evidence>
<comment type="caution">
    <text evidence="13">The sequence shown here is derived from an EMBL/GenBank/DDBJ whole genome shotgun (WGS) entry which is preliminary data.</text>
</comment>
<evidence type="ECO:0000256" key="1">
    <source>
        <dbReference type="ARBA" id="ARBA00004123"/>
    </source>
</evidence>
<evidence type="ECO:0000256" key="7">
    <source>
        <dbReference type="ARBA" id="ARBA00022840"/>
    </source>
</evidence>
<dbReference type="GO" id="GO:0000724">
    <property type="term" value="P:double-strand break repair via homologous recombination"/>
    <property type="evidence" value="ECO:0007669"/>
    <property type="project" value="TreeGrafter"/>
</dbReference>
<dbReference type="GO" id="GO:0003684">
    <property type="term" value="F:damaged DNA binding"/>
    <property type="evidence" value="ECO:0007669"/>
    <property type="project" value="TreeGrafter"/>
</dbReference>
<keyword evidence="7" id="KW-0067">ATP-binding</keyword>
<dbReference type="GO" id="GO:0035861">
    <property type="term" value="C:site of double-strand break"/>
    <property type="evidence" value="ECO:0007669"/>
    <property type="project" value="TreeGrafter"/>
</dbReference>
<dbReference type="OrthoDB" id="10072614at2759"/>
<reference evidence="13" key="1">
    <citation type="submission" date="2020-11" db="EMBL/GenBank/DDBJ databases">
        <authorList>
            <consortium name="DOE Joint Genome Institute"/>
            <person name="Ahrendt S."/>
            <person name="Riley R."/>
            <person name="Andreopoulos W."/>
            <person name="Labutti K."/>
            <person name="Pangilinan J."/>
            <person name="Ruiz-Duenas F.J."/>
            <person name="Barrasa J.M."/>
            <person name="Sanchez-Garcia M."/>
            <person name="Camarero S."/>
            <person name="Miyauchi S."/>
            <person name="Serrano A."/>
            <person name="Linde D."/>
            <person name="Babiker R."/>
            <person name="Drula E."/>
            <person name="Ayuso-Fernandez I."/>
            <person name="Pacheco R."/>
            <person name="Padilla G."/>
            <person name="Ferreira P."/>
            <person name="Barriuso J."/>
            <person name="Kellner H."/>
            <person name="Castanera R."/>
            <person name="Alfaro M."/>
            <person name="Ramirez L."/>
            <person name="Pisabarro A.G."/>
            <person name="Kuo A."/>
            <person name="Tritt A."/>
            <person name="Lipzen A."/>
            <person name="He G."/>
            <person name="Yan M."/>
            <person name="Ng V."/>
            <person name="Cullen D."/>
            <person name="Martin F."/>
            <person name="Rosso M.-N."/>
            <person name="Henrissat B."/>
            <person name="Hibbett D."/>
            <person name="Martinez A.T."/>
            <person name="Grigoriev I.V."/>
        </authorList>
    </citation>
    <scope>NUCLEOTIDE SEQUENCE</scope>
    <source>
        <strain evidence="13">CBS 506.95</strain>
    </source>
</reference>
<comment type="similarity">
    <text evidence="3">Belongs to the SMC family. SMC6 subfamily.</text>
</comment>
<evidence type="ECO:0000313" key="13">
    <source>
        <dbReference type="EMBL" id="KAF9523413.1"/>
    </source>
</evidence>
<evidence type="ECO:0000256" key="2">
    <source>
        <dbReference type="ARBA" id="ARBA00004286"/>
    </source>
</evidence>
<accession>A0A9P6JJX4</accession>
<evidence type="ECO:0000256" key="5">
    <source>
        <dbReference type="ARBA" id="ARBA00022741"/>
    </source>
</evidence>
<keyword evidence="14" id="KW-1185">Reference proteome</keyword>
<dbReference type="GO" id="GO:0030915">
    <property type="term" value="C:Smc5-Smc6 complex"/>
    <property type="evidence" value="ECO:0007669"/>
    <property type="project" value="TreeGrafter"/>
</dbReference>
<dbReference type="Gene3D" id="3.40.50.300">
    <property type="entry name" value="P-loop containing nucleotide triphosphate hydrolases"/>
    <property type="match status" value="1"/>
</dbReference>
<name>A0A9P6JJX4_9AGAR</name>
<dbReference type="SUPFAM" id="SSF52540">
    <property type="entry name" value="P-loop containing nucleoside triphosphate hydrolases"/>
    <property type="match status" value="1"/>
</dbReference>
<evidence type="ECO:0000256" key="9">
    <source>
        <dbReference type="ARBA" id="ARBA00023172"/>
    </source>
</evidence>
<keyword evidence="11" id="KW-0539">Nucleus</keyword>
<evidence type="ECO:0000313" key="14">
    <source>
        <dbReference type="Proteomes" id="UP000807306"/>
    </source>
</evidence>
<evidence type="ECO:0000256" key="10">
    <source>
        <dbReference type="ARBA" id="ARBA00023204"/>
    </source>
</evidence>
<evidence type="ECO:0000256" key="4">
    <source>
        <dbReference type="ARBA" id="ARBA00022454"/>
    </source>
</evidence>
<keyword evidence="10" id="KW-0234">DNA repair</keyword>
<dbReference type="EMBL" id="MU157918">
    <property type="protein sequence ID" value="KAF9523413.1"/>
    <property type="molecule type" value="Genomic_DNA"/>
</dbReference>
<sequence>MQKIKSMNWRGDIPLGPLGQYVKARDPKTWGEILRSQLGQYLTAFAITNAADRACLKKLLVESGNAHILIVIYEKDNFDYRHGEPPEHILTVLRALDISDPYVLRILINQARIESQILAPTRREGEASLRTLRGGSAWTLDKFAVRVYPEGGVSTQPLNVRQLSGATNLLLTGRDTAADVRHFVEEKVKFEAEWSTLSSEVAQKKAAFLRLKQRLDQFNDDERRVQHEQAAAKRVMNQLINEANDELPAGLAGLEGAKEEATQEMEGIMRQAEEVFRQKSDLDNSQREVQNQINGINERLRAFENIRHEKQKTVEAAVETRMQAQNQKKYYEEKLQSEQAKVNAAEEIAKVLEEEFSNWTAKAAEFCEQVLNPRKTAEVQRQLESVQNALKEREKRQGASVEDMAREFNKAKEAYERADQEVRQMISLNKALRKSIVTRISRWHEFRRHIALRCKHVFQFHLSHRGYYGKIIFDHQAGSLQLRVQTDDQLQTQGQKDKDPRALSGGEKSFSTICLLLSLWESIGCPIRCLDEFDVFMDAINRRISMSMMIETANTSDKKQYVLITPQDMTNVVMGSTVKVHRMMDPERGNGMLPFGASGA</sequence>
<dbReference type="InterPro" id="IPR027417">
    <property type="entry name" value="P-loop_NTPase"/>
</dbReference>
<gene>
    <name evidence="13" type="ORF">CPB83DRAFT_690784</name>
</gene>
<comment type="subcellular location">
    <subcellularLocation>
        <location evidence="2">Chromosome</location>
    </subcellularLocation>
    <subcellularLocation>
        <location evidence="1">Nucleus</location>
    </subcellularLocation>
</comment>
<organism evidence="13 14">
    <name type="scientific">Crepidotus variabilis</name>
    <dbReference type="NCBI Taxonomy" id="179855"/>
    <lineage>
        <taxon>Eukaryota</taxon>
        <taxon>Fungi</taxon>
        <taxon>Dikarya</taxon>
        <taxon>Basidiomycota</taxon>
        <taxon>Agaricomycotina</taxon>
        <taxon>Agaricomycetes</taxon>
        <taxon>Agaricomycetidae</taxon>
        <taxon>Agaricales</taxon>
        <taxon>Agaricineae</taxon>
        <taxon>Crepidotaceae</taxon>
        <taxon>Crepidotus</taxon>
    </lineage>
</organism>
<keyword evidence="8 12" id="KW-0175">Coiled coil</keyword>
<dbReference type="PANTHER" id="PTHR19306">
    <property type="entry name" value="STRUCTURAL MAINTENANCE OF CHROMOSOMES 5,6 SMC5, SMC6"/>
    <property type="match status" value="1"/>
</dbReference>
<dbReference type="GO" id="GO:0005524">
    <property type="term" value="F:ATP binding"/>
    <property type="evidence" value="ECO:0007669"/>
    <property type="project" value="UniProtKB-KW"/>
</dbReference>
<proteinExistence type="inferred from homology"/>
<evidence type="ECO:0000256" key="6">
    <source>
        <dbReference type="ARBA" id="ARBA00022763"/>
    </source>
</evidence>